<evidence type="ECO:0000313" key="1">
    <source>
        <dbReference type="EMBL" id="GAH52862.1"/>
    </source>
</evidence>
<sequence>IGKVPLKIPPSLLFIHPHICPSVNPHKFQLIENSIPIN</sequence>
<accession>X1G6I3</accession>
<name>X1G6I3_9ZZZZ</name>
<feature type="non-terminal residue" evidence="1">
    <location>
        <position position="1"/>
    </location>
</feature>
<organism evidence="1">
    <name type="scientific">marine sediment metagenome</name>
    <dbReference type="NCBI Taxonomy" id="412755"/>
    <lineage>
        <taxon>unclassified sequences</taxon>
        <taxon>metagenomes</taxon>
        <taxon>ecological metagenomes</taxon>
    </lineage>
</organism>
<protein>
    <submittedName>
        <fullName evidence="1">Uncharacterized protein</fullName>
    </submittedName>
</protein>
<proteinExistence type="predicted"/>
<dbReference type="EMBL" id="BARU01020771">
    <property type="protein sequence ID" value="GAH52862.1"/>
    <property type="molecule type" value="Genomic_DNA"/>
</dbReference>
<reference evidence="1" key="1">
    <citation type="journal article" date="2014" name="Front. Microbiol.">
        <title>High frequency of phylogenetically diverse reductive dehalogenase-homologous genes in deep subseafloor sedimentary metagenomes.</title>
        <authorList>
            <person name="Kawai M."/>
            <person name="Futagami T."/>
            <person name="Toyoda A."/>
            <person name="Takaki Y."/>
            <person name="Nishi S."/>
            <person name="Hori S."/>
            <person name="Arai W."/>
            <person name="Tsubouchi T."/>
            <person name="Morono Y."/>
            <person name="Uchiyama I."/>
            <person name="Ito T."/>
            <person name="Fujiyama A."/>
            <person name="Inagaki F."/>
            <person name="Takami H."/>
        </authorList>
    </citation>
    <scope>NUCLEOTIDE SEQUENCE</scope>
    <source>
        <strain evidence="1">Expedition CK06-06</strain>
    </source>
</reference>
<gene>
    <name evidence="1" type="ORF">S03H2_34065</name>
</gene>
<comment type="caution">
    <text evidence="1">The sequence shown here is derived from an EMBL/GenBank/DDBJ whole genome shotgun (WGS) entry which is preliminary data.</text>
</comment>
<dbReference type="AlphaFoldDB" id="X1G6I3"/>